<dbReference type="EMBL" id="JAQLWO010000002">
    <property type="protein sequence ID" value="MDB7904783.1"/>
    <property type="molecule type" value="Genomic_DNA"/>
</dbReference>
<dbReference type="AlphaFoldDB" id="A0AAW6CTW3"/>
<dbReference type="Proteomes" id="UP001211173">
    <property type="component" value="Unassembled WGS sequence"/>
</dbReference>
<reference evidence="2" key="1">
    <citation type="submission" date="2023-01" db="EMBL/GenBank/DDBJ databases">
        <title>Human gut microbiome strain richness.</title>
        <authorList>
            <person name="Chen-Liaw A."/>
        </authorList>
    </citation>
    <scope>NUCLEOTIDE SEQUENCE</scope>
    <source>
        <strain evidence="2">1001287st1_F4_1001285I_161205</strain>
        <strain evidence="1">2225st1_A6_2225SCRN_200828</strain>
    </source>
</reference>
<comment type="caution">
    <text evidence="2">The sequence shown here is derived from an EMBL/GenBank/DDBJ whole genome shotgun (WGS) entry which is preliminary data.</text>
</comment>
<name>A0AAW6CTW3_FLAPL</name>
<protein>
    <submittedName>
        <fullName evidence="2">Uncharacterized protein</fullName>
    </submittedName>
</protein>
<dbReference type="EMBL" id="JAQLWV010000115">
    <property type="protein sequence ID" value="MDB7936392.1"/>
    <property type="molecule type" value="Genomic_DNA"/>
</dbReference>
<dbReference type="RefSeq" id="WP_195384627.1">
    <property type="nucleotide sequence ID" value="NZ_BAABXT010000001.1"/>
</dbReference>
<accession>A0AAW6CTW3</accession>
<proteinExistence type="predicted"/>
<sequence>MGAIDSDALKEYIKKTDLTAVERGALLQAISNMPTLTPPNEPLTLDKKRMIAKSCLHYSKSGSCTLRGYAPLDCPRCKEWQSNESNEPLTLEELREMDGEPVYIIAKDMGIAEWNVITGKEPIAIAYDCPMPGFKSVVEGIAFANGRAFRAGAYGITWLAYRRPPEGEANA</sequence>
<evidence type="ECO:0000313" key="2">
    <source>
        <dbReference type="EMBL" id="MDB7936392.1"/>
    </source>
</evidence>
<evidence type="ECO:0000313" key="1">
    <source>
        <dbReference type="EMBL" id="MDB7904783.1"/>
    </source>
</evidence>
<dbReference type="Proteomes" id="UP001211006">
    <property type="component" value="Unassembled WGS sequence"/>
</dbReference>
<gene>
    <name evidence="1" type="ORF">PND83_02210</name>
    <name evidence="2" type="ORF">PNE06_25285</name>
</gene>
<organism evidence="2 3">
    <name type="scientific">Flavonifractor plautii</name>
    <name type="common">Fusobacterium plautii</name>
    <dbReference type="NCBI Taxonomy" id="292800"/>
    <lineage>
        <taxon>Bacteria</taxon>
        <taxon>Bacillati</taxon>
        <taxon>Bacillota</taxon>
        <taxon>Clostridia</taxon>
        <taxon>Eubacteriales</taxon>
        <taxon>Oscillospiraceae</taxon>
        <taxon>Flavonifractor</taxon>
    </lineage>
</organism>
<evidence type="ECO:0000313" key="3">
    <source>
        <dbReference type="Proteomes" id="UP001211173"/>
    </source>
</evidence>